<sequence>MSNPSSPSPKRARMNSAESIQYSSLQGANSKKVIYPAPTLEQFDLKQYLDEYSGISKIKRAMYMAEHCTDLAAECYCIALAEAHSKTLNIRIYEEIWQRLRQLSVDVQKDSQWVEQTRNENSREKEDLKREVDKAVIAGQKKDALKAQQDFARHLVRVGQADEAVRAWQDTREYCVNVQDQALLSIEAAKINQSNCRWLQVNSFTQRAVQTLSKSVDEKMRADIDVLQLQASVGDGRWAAAVASVRTLKYDGLVSCEMFTSGAVAPQDIALYGALAGLAALKRDSIKADLINNVEFGKFLDHMPECARLLRCFYASRYSECLGRLDNLLSLAALDPVLGPHVGQLQATIRENTVVLYTQPFVSSSLESMAQALRFGSTADLEELLVKLIERRLISARIDGTSGYLVKYTANPRDTALETINRMYRSLSLQSEAMLARIQFFEEEMGKTGRK</sequence>
<organism evidence="8 9">
    <name type="scientific">Coemansia asiatica</name>
    <dbReference type="NCBI Taxonomy" id="1052880"/>
    <lineage>
        <taxon>Eukaryota</taxon>
        <taxon>Fungi</taxon>
        <taxon>Fungi incertae sedis</taxon>
        <taxon>Zoopagomycota</taxon>
        <taxon>Kickxellomycotina</taxon>
        <taxon>Kickxellomycetes</taxon>
        <taxon>Kickxellales</taxon>
        <taxon>Kickxellaceae</taxon>
        <taxon>Coemansia</taxon>
    </lineage>
</organism>
<evidence type="ECO:0000256" key="6">
    <source>
        <dbReference type="ARBA" id="ARBA00023242"/>
    </source>
</evidence>
<gene>
    <name evidence="8" type="primary">GPS1</name>
    <name evidence="8" type="ORF">LPJ64_003892</name>
</gene>
<comment type="caution">
    <text evidence="8">The sequence shown here is derived from an EMBL/GenBank/DDBJ whole genome shotgun (WGS) entry which is preliminary data.</text>
</comment>
<dbReference type="Pfam" id="PF01399">
    <property type="entry name" value="PCI"/>
    <property type="match status" value="1"/>
</dbReference>
<keyword evidence="4" id="KW-0963">Cytoplasm</keyword>
<proteinExistence type="inferred from homology"/>
<feature type="domain" description="PCI" evidence="7">
    <location>
        <begin position="245"/>
        <end position="412"/>
    </location>
</feature>
<accession>A0A9W8CJL9</accession>
<keyword evidence="6" id="KW-0539">Nucleus</keyword>
<dbReference type="SUPFAM" id="SSF46785">
    <property type="entry name" value="Winged helix' DNA-binding domain"/>
    <property type="match status" value="1"/>
</dbReference>
<dbReference type="PANTHER" id="PTHR14145:SF2">
    <property type="entry name" value="COP9 SIGNALOSOME COMPLEX SUBUNIT 1"/>
    <property type="match status" value="1"/>
</dbReference>
<dbReference type="InterPro" id="IPR045135">
    <property type="entry name" value="Rpn7_N"/>
</dbReference>
<dbReference type="InterPro" id="IPR019585">
    <property type="entry name" value="Rpn7/CSN1"/>
</dbReference>
<dbReference type="GO" id="GO:0008180">
    <property type="term" value="C:COP9 signalosome"/>
    <property type="evidence" value="ECO:0007669"/>
    <property type="project" value="UniProtKB-KW"/>
</dbReference>
<keyword evidence="9" id="KW-1185">Reference proteome</keyword>
<evidence type="ECO:0000256" key="4">
    <source>
        <dbReference type="ARBA" id="ARBA00022490"/>
    </source>
</evidence>
<dbReference type="AlphaFoldDB" id="A0A9W8CJL9"/>
<dbReference type="PROSITE" id="PS50250">
    <property type="entry name" value="PCI"/>
    <property type="match status" value="1"/>
</dbReference>
<dbReference type="Proteomes" id="UP001145021">
    <property type="component" value="Unassembled WGS sequence"/>
</dbReference>
<protein>
    <submittedName>
        <fullName evidence="8">Cop9 signalosome complex subunit</fullName>
    </submittedName>
</protein>
<dbReference type="EMBL" id="JANBOH010000166">
    <property type="protein sequence ID" value="KAJ1644425.1"/>
    <property type="molecule type" value="Genomic_DNA"/>
</dbReference>
<name>A0A9W8CJL9_9FUNG</name>
<dbReference type="PANTHER" id="PTHR14145">
    <property type="entry name" value="26S PROTESOME SUBUNIT 6"/>
    <property type="match status" value="1"/>
</dbReference>
<dbReference type="SMART" id="SM00088">
    <property type="entry name" value="PINT"/>
    <property type="match status" value="1"/>
</dbReference>
<evidence type="ECO:0000313" key="9">
    <source>
        <dbReference type="Proteomes" id="UP001145021"/>
    </source>
</evidence>
<evidence type="ECO:0000256" key="3">
    <source>
        <dbReference type="ARBA" id="ARBA00008793"/>
    </source>
</evidence>
<reference evidence="8" key="1">
    <citation type="submission" date="2022-07" db="EMBL/GenBank/DDBJ databases">
        <title>Phylogenomic reconstructions and comparative analyses of Kickxellomycotina fungi.</title>
        <authorList>
            <person name="Reynolds N.K."/>
            <person name="Stajich J.E."/>
            <person name="Barry K."/>
            <person name="Grigoriev I.V."/>
            <person name="Crous P."/>
            <person name="Smith M.E."/>
        </authorList>
    </citation>
    <scope>NUCLEOTIDE SEQUENCE</scope>
    <source>
        <strain evidence="8">NBRC 105413</strain>
    </source>
</reference>
<evidence type="ECO:0000313" key="8">
    <source>
        <dbReference type="EMBL" id="KAJ1644425.1"/>
    </source>
</evidence>
<comment type="similarity">
    <text evidence="3">Belongs to the CSN1 family.</text>
</comment>
<dbReference type="GO" id="GO:0005737">
    <property type="term" value="C:cytoplasm"/>
    <property type="evidence" value="ECO:0007669"/>
    <property type="project" value="UniProtKB-SubCell"/>
</dbReference>
<keyword evidence="5" id="KW-0736">Signalosome</keyword>
<comment type="subcellular location">
    <subcellularLocation>
        <location evidence="2">Cytoplasm</location>
    </subcellularLocation>
    <subcellularLocation>
        <location evidence="1">Nucleus</location>
    </subcellularLocation>
</comment>
<dbReference type="InterPro" id="IPR036390">
    <property type="entry name" value="WH_DNA-bd_sf"/>
</dbReference>
<evidence type="ECO:0000256" key="2">
    <source>
        <dbReference type="ARBA" id="ARBA00004496"/>
    </source>
</evidence>
<dbReference type="Pfam" id="PF10602">
    <property type="entry name" value="RPN7"/>
    <property type="match status" value="1"/>
</dbReference>
<dbReference type="InterPro" id="IPR000717">
    <property type="entry name" value="PCI_dom"/>
</dbReference>
<evidence type="ECO:0000256" key="1">
    <source>
        <dbReference type="ARBA" id="ARBA00004123"/>
    </source>
</evidence>
<dbReference type="Gene3D" id="1.25.40.570">
    <property type="match status" value="1"/>
</dbReference>
<evidence type="ECO:0000256" key="5">
    <source>
        <dbReference type="ARBA" id="ARBA00022790"/>
    </source>
</evidence>
<evidence type="ECO:0000259" key="7">
    <source>
        <dbReference type="PROSITE" id="PS50250"/>
    </source>
</evidence>